<dbReference type="AlphaFoldDB" id="A0A183VAF2"/>
<evidence type="ECO:0000256" key="6">
    <source>
        <dbReference type="PROSITE-ProRule" id="PRU00146"/>
    </source>
</evidence>
<keyword evidence="4" id="KW-0862">Zinc</keyword>
<dbReference type="Gene3D" id="3.30.40.10">
    <property type="entry name" value="Zinc/RING finger domain, C3HC4 (zinc finger)"/>
    <property type="match status" value="1"/>
</dbReference>
<evidence type="ECO:0000256" key="1">
    <source>
        <dbReference type="ARBA" id="ARBA00004123"/>
    </source>
</evidence>
<name>A0A183VAF2_TOXCA</name>
<evidence type="ECO:0000256" key="3">
    <source>
        <dbReference type="ARBA" id="ARBA00022771"/>
    </source>
</evidence>
<dbReference type="InterPro" id="IPR013083">
    <property type="entry name" value="Znf_RING/FYVE/PHD"/>
</dbReference>
<keyword evidence="3 6" id="KW-0863">Zinc-finger</keyword>
<dbReference type="SUPFAM" id="SSF57903">
    <property type="entry name" value="FYVE/PHD zinc finger"/>
    <property type="match status" value="1"/>
</dbReference>
<protein>
    <submittedName>
        <fullName evidence="10">PHD-type domain-containing protein</fullName>
    </submittedName>
</protein>
<keyword evidence="2" id="KW-0479">Metal-binding</keyword>
<dbReference type="InterPro" id="IPR037869">
    <property type="entry name" value="Spp1/CFP1"/>
</dbReference>
<accession>A0A183VAF2</accession>
<evidence type="ECO:0000256" key="2">
    <source>
        <dbReference type="ARBA" id="ARBA00022723"/>
    </source>
</evidence>
<keyword evidence="9" id="KW-1185">Reference proteome</keyword>
<dbReference type="PANTHER" id="PTHR46174:SF1">
    <property type="entry name" value="CXXC-TYPE ZINC FINGER PROTEIN 1"/>
    <property type="match status" value="1"/>
</dbReference>
<dbReference type="Proteomes" id="UP000050794">
    <property type="component" value="Unassembled WGS sequence"/>
</dbReference>
<keyword evidence="5" id="KW-0539">Nucleus</keyword>
<dbReference type="GO" id="GO:0008270">
    <property type="term" value="F:zinc ion binding"/>
    <property type="evidence" value="ECO:0007669"/>
    <property type="project" value="UniProtKB-KW"/>
</dbReference>
<proteinExistence type="predicted"/>
<dbReference type="InterPro" id="IPR011011">
    <property type="entry name" value="Znf_FYVE_PHD"/>
</dbReference>
<dbReference type="InterPro" id="IPR001965">
    <property type="entry name" value="Znf_PHD"/>
</dbReference>
<dbReference type="InterPro" id="IPR019787">
    <property type="entry name" value="Znf_PHD-finger"/>
</dbReference>
<evidence type="ECO:0000256" key="7">
    <source>
        <dbReference type="SAM" id="MobiDB-lite"/>
    </source>
</evidence>
<organism evidence="9 10">
    <name type="scientific">Toxocara canis</name>
    <name type="common">Canine roundworm</name>
    <dbReference type="NCBI Taxonomy" id="6265"/>
    <lineage>
        <taxon>Eukaryota</taxon>
        <taxon>Metazoa</taxon>
        <taxon>Ecdysozoa</taxon>
        <taxon>Nematoda</taxon>
        <taxon>Chromadorea</taxon>
        <taxon>Rhabditida</taxon>
        <taxon>Spirurina</taxon>
        <taxon>Ascaridomorpha</taxon>
        <taxon>Ascaridoidea</taxon>
        <taxon>Toxocaridae</taxon>
        <taxon>Toxocara</taxon>
    </lineage>
</organism>
<sequence length="396" mass="45051">LNSEQTFRSVMILEEKKFMDYSKLNGIAIKQNQSNASLISRSLSSCSTDDFLPTFESEDDDWRKFGWLLEFNDIKLPCLDDDEKVLKLDDVKEAHKSVKVEQREECVDPSEFFLNKHETVSHCSEAIQSTIDSISGEPRTPRTTELPTPYLCISERPVSEGSQNEEGRPRSAFTEQVEQLVGGDGEDKEADEPIAKRTRKALSKKCPDLNEPSVENKVHFIIGDEDEKMDEDNSELETETVRYRSDSLCDSLLDYGPPTMCSSMVTSLAEKPRAHEISDSEMDDEPVAKRTRHVLPSISLDDGIVIPVTDWQPILQVERSVSPTKARNAARKRKYTKRLYCLCQTPYDRKRFYVGCDGCYGWFHPACIGISEAEAIDAEQYYCPKCVRVKQEVDNV</sequence>
<evidence type="ECO:0000313" key="9">
    <source>
        <dbReference type="Proteomes" id="UP000050794"/>
    </source>
</evidence>
<dbReference type="PROSITE" id="PS01359">
    <property type="entry name" value="ZF_PHD_1"/>
    <property type="match status" value="1"/>
</dbReference>
<evidence type="ECO:0000313" key="10">
    <source>
        <dbReference type="WBParaSite" id="TCNE_0001772301-mRNA-1"/>
    </source>
</evidence>
<dbReference type="InterPro" id="IPR019786">
    <property type="entry name" value="Zinc_finger_PHD-type_CS"/>
</dbReference>
<dbReference type="GO" id="GO:0045893">
    <property type="term" value="P:positive regulation of DNA-templated transcription"/>
    <property type="evidence" value="ECO:0007669"/>
    <property type="project" value="TreeGrafter"/>
</dbReference>
<comment type="subcellular location">
    <subcellularLocation>
        <location evidence="1">Nucleus</location>
    </subcellularLocation>
</comment>
<dbReference type="Pfam" id="PF00628">
    <property type="entry name" value="PHD"/>
    <property type="match status" value="1"/>
</dbReference>
<evidence type="ECO:0000256" key="5">
    <source>
        <dbReference type="ARBA" id="ARBA00023242"/>
    </source>
</evidence>
<reference evidence="10" key="1">
    <citation type="submission" date="2016-06" db="UniProtKB">
        <authorList>
            <consortium name="WormBaseParasite"/>
        </authorList>
    </citation>
    <scope>IDENTIFICATION</scope>
</reference>
<dbReference type="SMART" id="SM00249">
    <property type="entry name" value="PHD"/>
    <property type="match status" value="1"/>
</dbReference>
<dbReference type="PROSITE" id="PS50016">
    <property type="entry name" value="ZF_PHD_2"/>
    <property type="match status" value="1"/>
</dbReference>
<feature type="region of interest" description="Disordered" evidence="7">
    <location>
        <begin position="154"/>
        <end position="173"/>
    </location>
</feature>
<dbReference type="GO" id="GO:0048188">
    <property type="term" value="C:Set1C/COMPASS complex"/>
    <property type="evidence" value="ECO:0007669"/>
    <property type="project" value="InterPro"/>
</dbReference>
<dbReference type="PANTHER" id="PTHR46174">
    <property type="entry name" value="CXXC-TYPE ZINC FINGER PROTEIN 1"/>
    <property type="match status" value="1"/>
</dbReference>
<feature type="domain" description="PHD-type" evidence="8">
    <location>
        <begin position="338"/>
        <end position="389"/>
    </location>
</feature>
<evidence type="ECO:0000256" key="4">
    <source>
        <dbReference type="ARBA" id="ARBA00022833"/>
    </source>
</evidence>
<dbReference type="WBParaSite" id="TCNE_0001772301-mRNA-1">
    <property type="protein sequence ID" value="TCNE_0001772301-mRNA-1"/>
    <property type="gene ID" value="TCNE_0001772301"/>
</dbReference>
<evidence type="ECO:0000259" key="8">
    <source>
        <dbReference type="PROSITE" id="PS50016"/>
    </source>
</evidence>